<dbReference type="GO" id="GO:0006487">
    <property type="term" value="P:protein N-linked glycosylation"/>
    <property type="evidence" value="ECO:0007669"/>
    <property type="project" value="TreeGrafter"/>
</dbReference>
<keyword evidence="1" id="KW-0677">Repeat</keyword>
<dbReference type="OrthoDB" id="5150296at2"/>
<reference evidence="3 4" key="1">
    <citation type="submission" date="2019-03" db="EMBL/GenBank/DDBJ databases">
        <title>Genomic Encyclopedia of Type Strains, Phase IV (KMG-IV): sequencing the most valuable type-strain genomes for metagenomic binning, comparative biology and taxonomic classification.</title>
        <authorList>
            <person name="Goeker M."/>
        </authorList>
    </citation>
    <scope>NUCLEOTIDE SEQUENCE [LARGE SCALE GENOMIC DNA]</scope>
    <source>
        <strain evidence="3 4">DSM 28867</strain>
    </source>
</reference>
<evidence type="ECO:0000256" key="1">
    <source>
        <dbReference type="ARBA" id="ARBA00022737"/>
    </source>
</evidence>
<dbReference type="SUPFAM" id="SSF53697">
    <property type="entry name" value="SIS domain"/>
    <property type="match status" value="1"/>
</dbReference>
<dbReference type="InterPro" id="IPR001347">
    <property type="entry name" value="SIS_dom"/>
</dbReference>
<dbReference type="Pfam" id="PF01380">
    <property type="entry name" value="SIS"/>
    <property type="match status" value="2"/>
</dbReference>
<dbReference type="RefSeq" id="WP_134169905.1">
    <property type="nucleotide sequence ID" value="NZ_SODD01000024.1"/>
</dbReference>
<dbReference type="GO" id="GO:0006002">
    <property type="term" value="P:fructose 6-phosphate metabolic process"/>
    <property type="evidence" value="ECO:0007669"/>
    <property type="project" value="TreeGrafter"/>
</dbReference>
<dbReference type="PANTHER" id="PTHR10937">
    <property type="entry name" value="GLUCOSAMINE--FRUCTOSE-6-PHOSPHATE AMINOTRANSFERASE, ISOMERIZING"/>
    <property type="match status" value="1"/>
</dbReference>
<dbReference type="PROSITE" id="PS51464">
    <property type="entry name" value="SIS"/>
    <property type="match status" value="1"/>
</dbReference>
<dbReference type="GO" id="GO:0097367">
    <property type="term" value="F:carbohydrate derivative binding"/>
    <property type="evidence" value="ECO:0007669"/>
    <property type="project" value="InterPro"/>
</dbReference>
<sequence length="354" mass="40362">MRDMFDYMEKAPGLCLDILKDRDKRIEKLANLYTKKERKKIVVVASGSSYNIAMSVKWYMQNTLNVEVKVVWSVTYVMYDYAYDDQAFVICMSQSGRSTNTIAAVKKAMSLGHEVCVLTTNKDAPIQKYCSNVFEYGSGSDDYYVAKGYPCSSVFLMKFTVECASKLQQWKEQKKKQEIGKIEKQISCMADSKDKSIKFFESHKTSILNSRRMMLVGIGSTFGVALEGALKLNEMIGSATNAYEMEEFVHGPSYEIRKDHVIIFIDNNSESHDRMIQLFNATKGLTDHVYLITNDCSLQDKNTLNITGGDNYDMNIINDIIPFQVFSECICSELDLLSYNLSNYDFERKIKAKA</sequence>
<dbReference type="InterPro" id="IPR035466">
    <property type="entry name" value="GlmS/AgaS_SIS"/>
</dbReference>
<feature type="domain" description="SIS" evidence="2">
    <location>
        <begin position="29"/>
        <end position="169"/>
    </location>
</feature>
<name>A0A4R7ZH52_9FIRM</name>
<keyword evidence="4" id="KW-1185">Reference proteome</keyword>
<dbReference type="PANTHER" id="PTHR10937:SF17">
    <property type="entry name" value="GLUCOSAMINE-FRUCTOSE-6-PHOSPHATE AMINOTRANSFERASE"/>
    <property type="match status" value="1"/>
</dbReference>
<proteinExistence type="predicted"/>
<accession>A0A4R7ZH52</accession>
<protein>
    <submittedName>
        <fullName evidence="3">Glucoselysine-6-phosphate deglycase</fullName>
    </submittedName>
</protein>
<evidence type="ECO:0000313" key="3">
    <source>
        <dbReference type="EMBL" id="TDW16376.1"/>
    </source>
</evidence>
<dbReference type="GO" id="GO:0006047">
    <property type="term" value="P:UDP-N-acetylglucosamine metabolic process"/>
    <property type="evidence" value="ECO:0007669"/>
    <property type="project" value="TreeGrafter"/>
</dbReference>
<dbReference type="GO" id="GO:0004360">
    <property type="term" value="F:glutamine-fructose-6-phosphate transaminase (isomerizing) activity"/>
    <property type="evidence" value="ECO:0007669"/>
    <property type="project" value="TreeGrafter"/>
</dbReference>
<evidence type="ECO:0000313" key="4">
    <source>
        <dbReference type="Proteomes" id="UP000294743"/>
    </source>
</evidence>
<dbReference type="InterPro" id="IPR046348">
    <property type="entry name" value="SIS_dom_sf"/>
</dbReference>
<organism evidence="3 4">
    <name type="scientific">Breznakia blatticola</name>
    <dbReference type="NCBI Taxonomy" id="1754012"/>
    <lineage>
        <taxon>Bacteria</taxon>
        <taxon>Bacillati</taxon>
        <taxon>Bacillota</taxon>
        <taxon>Erysipelotrichia</taxon>
        <taxon>Erysipelotrichales</taxon>
        <taxon>Erysipelotrichaceae</taxon>
        <taxon>Breznakia</taxon>
    </lineage>
</organism>
<evidence type="ECO:0000259" key="2">
    <source>
        <dbReference type="PROSITE" id="PS51464"/>
    </source>
</evidence>
<dbReference type="Gene3D" id="3.40.50.10490">
    <property type="entry name" value="Glucose-6-phosphate isomerase like protein, domain 1"/>
    <property type="match status" value="2"/>
</dbReference>
<dbReference type="CDD" id="cd05008">
    <property type="entry name" value="SIS_GlmS_GlmD_1"/>
    <property type="match status" value="1"/>
</dbReference>
<comment type="caution">
    <text evidence="3">The sequence shown here is derived from an EMBL/GenBank/DDBJ whole genome shotgun (WGS) entry which is preliminary data.</text>
</comment>
<gene>
    <name evidence="3" type="ORF">EDD63_1243</name>
</gene>
<dbReference type="Proteomes" id="UP000294743">
    <property type="component" value="Unassembled WGS sequence"/>
</dbReference>
<dbReference type="EMBL" id="SODD01000024">
    <property type="protein sequence ID" value="TDW16376.1"/>
    <property type="molecule type" value="Genomic_DNA"/>
</dbReference>
<dbReference type="AlphaFoldDB" id="A0A4R7ZH52"/>